<feature type="domain" description="OmpR/PhoB-type" evidence="5">
    <location>
        <begin position="125"/>
        <end position="223"/>
    </location>
</feature>
<dbReference type="RefSeq" id="WP_368804783.1">
    <property type="nucleotide sequence ID" value="NZ_JAZHFV010000008.1"/>
</dbReference>
<comment type="caution">
    <text evidence="6">The sequence shown here is derived from an EMBL/GenBank/DDBJ whole genome shotgun (WGS) entry which is preliminary data.</text>
</comment>
<dbReference type="EMBL" id="JAZHFV010000008">
    <property type="protein sequence ID" value="MEX4010024.1"/>
    <property type="molecule type" value="Genomic_DNA"/>
</dbReference>
<name>A0ABV3WZA4_9HYPH</name>
<dbReference type="PROSITE" id="PS50110">
    <property type="entry name" value="RESPONSE_REGULATORY"/>
    <property type="match status" value="1"/>
</dbReference>
<dbReference type="Pfam" id="PF00072">
    <property type="entry name" value="Response_reg"/>
    <property type="match status" value="1"/>
</dbReference>
<evidence type="ECO:0000313" key="6">
    <source>
        <dbReference type="EMBL" id="MEX4010024.1"/>
    </source>
</evidence>
<feature type="domain" description="Response regulatory" evidence="4">
    <location>
        <begin position="2"/>
        <end position="116"/>
    </location>
</feature>
<dbReference type="SUPFAM" id="SSF52172">
    <property type="entry name" value="CheY-like"/>
    <property type="match status" value="1"/>
</dbReference>
<dbReference type="Pfam" id="PF00486">
    <property type="entry name" value="Trans_reg_C"/>
    <property type="match status" value="1"/>
</dbReference>
<dbReference type="PANTHER" id="PTHR48111">
    <property type="entry name" value="REGULATOR OF RPOS"/>
    <property type="match status" value="1"/>
</dbReference>
<evidence type="ECO:0000256" key="3">
    <source>
        <dbReference type="PROSITE-ProRule" id="PRU01091"/>
    </source>
</evidence>
<feature type="DNA-binding region" description="OmpR/PhoB-type" evidence="3">
    <location>
        <begin position="125"/>
        <end position="223"/>
    </location>
</feature>
<dbReference type="Gene3D" id="6.10.250.690">
    <property type="match status" value="1"/>
</dbReference>
<dbReference type="Proteomes" id="UP001559025">
    <property type="component" value="Unassembled WGS sequence"/>
</dbReference>
<dbReference type="SMART" id="SM00448">
    <property type="entry name" value="REC"/>
    <property type="match status" value="1"/>
</dbReference>
<keyword evidence="7" id="KW-1185">Reference proteome</keyword>
<evidence type="ECO:0000256" key="2">
    <source>
        <dbReference type="PROSITE-ProRule" id="PRU00169"/>
    </source>
</evidence>
<evidence type="ECO:0000259" key="5">
    <source>
        <dbReference type="PROSITE" id="PS51755"/>
    </source>
</evidence>
<dbReference type="PROSITE" id="PS51755">
    <property type="entry name" value="OMPR_PHOB"/>
    <property type="match status" value="1"/>
</dbReference>
<protein>
    <submittedName>
        <fullName evidence="6">Response regulator transcription factor</fullName>
    </submittedName>
</protein>
<dbReference type="CDD" id="cd19935">
    <property type="entry name" value="REC_OmpR_CusR-like"/>
    <property type="match status" value="1"/>
</dbReference>
<dbReference type="PANTHER" id="PTHR48111:SF76">
    <property type="entry name" value="TWO-COMPONENT RESPONSE REGULATOR"/>
    <property type="match status" value="1"/>
</dbReference>
<keyword evidence="2" id="KW-0597">Phosphoprotein</keyword>
<evidence type="ECO:0000313" key="7">
    <source>
        <dbReference type="Proteomes" id="UP001559025"/>
    </source>
</evidence>
<dbReference type="InterPro" id="IPR001789">
    <property type="entry name" value="Sig_transdc_resp-reg_receiver"/>
</dbReference>
<accession>A0ABV3WZA4</accession>
<dbReference type="InterPro" id="IPR036388">
    <property type="entry name" value="WH-like_DNA-bd_sf"/>
</dbReference>
<gene>
    <name evidence="6" type="ORF">V1479_22150</name>
</gene>
<dbReference type="InterPro" id="IPR001867">
    <property type="entry name" value="OmpR/PhoB-type_DNA-bd"/>
</dbReference>
<dbReference type="InterPro" id="IPR011006">
    <property type="entry name" value="CheY-like_superfamily"/>
</dbReference>
<reference evidence="6 7" key="1">
    <citation type="submission" date="2024-01" db="EMBL/GenBank/DDBJ databases">
        <title>New evidence supports the origin of RcGTA from prophage.</title>
        <authorList>
            <person name="Xu Y."/>
            <person name="Liu B."/>
            <person name="Chen F."/>
        </authorList>
    </citation>
    <scope>NUCLEOTIDE SEQUENCE [LARGE SCALE GENOMIC DNA]</scope>
    <source>
        <strain evidence="6 7">CBW1107-2</strain>
    </source>
</reference>
<sequence length="225" mass="24905">MRILLVEDDKRTSDYISSGLASSGHVTDVLRDGRDALAAGLREPYDAAIVDRMIPGLDGLSLVRSLRAAGGKLPIILLTAMGGLEDRVEGLDAGADDYLAKPFAFSELLARLNAVGRRPPIAQQKTVLRVADLELDLVRRVATRAGHCVELLPREFALLEFLMQNEGRVLTKTMLLERIWNFNFDPQSTVVETHVSRLRAKIDKPFAVQLIHTIRNTGYSLHAPR</sequence>
<feature type="modified residue" description="4-aspartylphosphate" evidence="2">
    <location>
        <position position="51"/>
    </location>
</feature>
<dbReference type="Gene3D" id="3.40.50.2300">
    <property type="match status" value="1"/>
</dbReference>
<dbReference type="SMART" id="SM00862">
    <property type="entry name" value="Trans_reg_C"/>
    <property type="match status" value="1"/>
</dbReference>
<organism evidence="6 7">
    <name type="scientific">Neoaquamicrobium sediminum</name>
    <dbReference type="NCBI Taxonomy" id="1849104"/>
    <lineage>
        <taxon>Bacteria</taxon>
        <taxon>Pseudomonadati</taxon>
        <taxon>Pseudomonadota</taxon>
        <taxon>Alphaproteobacteria</taxon>
        <taxon>Hyphomicrobiales</taxon>
        <taxon>Phyllobacteriaceae</taxon>
        <taxon>Neoaquamicrobium</taxon>
    </lineage>
</organism>
<evidence type="ECO:0000256" key="1">
    <source>
        <dbReference type="ARBA" id="ARBA00023125"/>
    </source>
</evidence>
<proteinExistence type="predicted"/>
<keyword evidence="1 3" id="KW-0238">DNA-binding</keyword>
<evidence type="ECO:0000259" key="4">
    <source>
        <dbReference type="PROSITE" id="PS50110"/>
    </source>
</evidence>
<dbReference type="InterPro" id="IPR039420">
    <property type="entry name" value="WalR-like"/>
</dbReference>
<dbReference type="Gene3D" id="1.10.10.10">
    <property type="entry name" value="Winged helix-like DNA-binding domain superfamily/Winged helix DNA-binding domain"/>
    <property type="match status" value="1"/>
</dbReference>
<dbReference type="CDD" id="cd00383">
    <property type="entry name" value="trans_reg_C"/>
    <property type="match status" value="1"/>
</dbReference>